<evidence type="ECO:0000256" key="1">
    <source>
        <dbReference type="ARBA" id="ARBA00004141"/>
    </source>
</evidence>
<evidence type="ECO:0000256" key="4">
    <source>
        <dbReference type="ARBA" id="ARBA00022821"/>
    </source>
</evidence>
<evidence type="ECO:0000313" key="9">
    <source>
        <dbReference type="EMBL" id="KAL3536291.1"/>
    </source>
</evidence>
<name>A0ABD3AYL9_9GENT</name>
<evidence type="ECO:0000256" key="2">
    <source>
        <dbReference type="ARBA" id="ARBA00006574"/>
    </source>
</evidence>
<dbReference type="GO" id="GO:0006952">
    <property type="term" value="P:defense response"/>
    <property type="evidence" value="ECO:0007669"/>
    <property type="project" value="UniProtKB-KW"/>
</dbReference>
<feature type="transmembrane region" description="Helical" evidence="8">
    <location>
        <begin position="15"/>
        <end position="38"/>
    </location>
</feature>
<dbReference type="PANTHER" id="PTHR31942:SF114">
    <property type="entry name" value="MLO-LIKE PROTEIN"/>
    <property type="match status" value="1"/>
</dbReference>
<keyword evidence="5 8" id="KW-1133">Transmembrane helix</keyword>
<sequence>MAAGGGRSLQETPTWAVAGVCFVLVAISIIIEYVIHLIEKWFTKRNRRALCEALEKIKSELMLLGFISLLLTIGQGPISEICISKSLGNTWHPCNKNQEYNKYNTDAEKEADTHRKLLAFPQSSEGERRILAAAGYDKCGAKA</sequence>
<keyword evidence="10" id="KW-1185">Reference proteome</keyword>
<accession>A0ABD3AYL9</accession>
<dbReference type="PANTHER" id="PTHR31942">
    <property type="entry name" value="MLO-LIKE PROTEIN 1"/>
    <property type="match status" value="1"/>
</dbReference>
<comment type="caution">
    <text evidence="9">The sequence shown here is derived from an EMBL/GenBank/DDBJ whole genome shotgun (WGS) entry which is preliminary data.</text>
</comment>
<dbReference type="AlphaFoldDB" id="A0ABD3AYL9"/>
<protein>
    <recommendedName>
        <fullName evidence="11">MLO1</fullName>
    </recommendedName>
</protein>
<dbReference type="GO" id="GO:0016020">
    <property type="term" value="C:membrane"/>
    <property type="evidence" value="ECO:0007669"/>
    <property type="project" value="UniProtKB-SubCell"/>
</dbReference>
<keyword evidence="7" id="KW-0568">Pathogenesis-related protein</keyword>
<evidence type="ECO:0008006" key="11">
    <source>
        <dbReference type="Google" id="ProtNLM"/>
    </source>
</evidence>
<keyword evidence="3 8" id="KW-0812">Transmembrane</keyword>
<evidence type="ECO:0000256" key="7">
    <source>
        <dbReference type="ARBA" id="ARBA00023265"/>
    </source>
</evidence>
<reference evidence="9 10" key="1">
    <citation type="submission" date="2024-11" db="EMBL/GenBank/DDBJ databases">
        <title>A near-complete genome assembly of Cinchona calisaya.</title>
        <authorList>
            <person name="Lian D.C."/>
            <person name="Zhao X.W."/>
            <person name="Wei L."/>
        </authorList>
    </citation>
    <scope>NUCLEOTIDE SEQUENCE [LARGE SCALE GENOMIC DNA]</scope>
    <source>
        <tissue evidence="9">Nenye</tissue>
    </source>
</reference>
<dbReference type="EMBL" id="JBJUIK010000002">
    <property type="protein sequence ID" value="KAL3536291.1"/>
    <property type="molecule type" value="Genomic_DNA"/>
</dbReference>
<gene>
    <name evidence="9" type="ORF">ACH5RR_004752</name>
</gene>
<comment type="similarity">
    <text evidence="2">Belongs to the MLO family.</text>
</comment>
<dbReference type="Proteomes" id="UP001630127">
    <property type="component" value="Unassembled WGS sequence"/>
</dbReference>
<evidence type="ECO:0000256" key="8">
    <source>
        <dbReference type="SAM" id="Phobius"/>
    </source>
</evidence>
<organism evidence="9 10">
    <name type="scientific">Cinchona calisaya</name>
    <dbReference type="NCBI Taxonomy" id="153742"/>
    <lineage>
        <taxon>Eukaryota</taxon>
        <taxon>Viridiplantae</taxon>
        <taxon>Streptophyta</taxon>
        <taxon>Embryophyta</taxon>
        <taxon>Tracheophyta</taxon>
        <taxon>Spermatophyta</taxon>
        <taxon>Magnoliopsida</taxon>
        <taxon>eudicotyledons</taxon>
        <taxon>Gunneridae</taxon>
        <taxon>Pentapetalae</taxon>
        <taxon>asterids</taxon>
        <taxon>lamiids</taxon>
        <taxon>Gentianales</taxon>
        <taxon>Rubiaceae</taxon>
        <taxon>Cinchonoideae</taxon>
        <taxon>Cinchoneae</taxon>
        <taxon>Cinchona</taxon>
    </lineage>
</organism>
<comment type="subcellular location">
    <subcellularLocation>
        <location evidence="1">Membrane</location>
        <topology evidence="1">Multi-pass membrane protein</topology>
    </subcellularLocation>
</comment>
<evidence type="ECO:0000256" key="5">
    <source>
        <dbReference type="ARBA" id="ARBA00022989"/>
    </source>
</evidence>
<keyword evidence="6 8" id="KW-0472">Membrane</keyword>
<evidence type="ECO:0000256" key="6">
    <source>
        <dbReference type="ARBA" id="ARBA00023136"/>
    </source>
</evidence>
<dbReference type="Pfam" id="PF03094">
    <property type="entry name" value="Mlo"/>
    <property type="match status" value="1"/>
</dbReference>
<evidence type="ECO:0000313" key="10">
    <source>
        <dbReference type="Proteomes" id="UP001630127"/>
    </source>
</evidence>
<proteinExistence type="inferred from homology"/>
<dbReference type="InterPro" id="IPR004326">
    <property type="entry name" value="Mlo"/>
</dbReference>
<evidence type="ECO:0000256" key="3">
    <source>
        <dbReference type="ARBA" id="ARBA00022692"/>
    </source>
</evidence>
<keyword evidence="4" id="KW-0611">Plant defense</keyword>